<comment type="caution">
    <text evidence="7">The sequence shown here is derived from an EMBL/GenBank/DDBJ whole genome shotgun (WGS) entry which is preliminary data.</text>
</comment>
<keyword evidence="3 5" id="KW-0371">Homeobox</keyword>
<keyword evidence="4 5" id="KW-0539">Nucleus</keyword>
<evidence type="ECO:0000256" key="4">
    <source>
        <dbReference type="ARBA" id="ARBA00023242"/>
    </source>
</evidence>
<dbReference type="InterPro" id="IPR001356">
    <property type="entry name" value="HD"/>
</dbReference>
<evidence type="ECO:0000256" key="5">
    <source>
        <dbReference type="RuleBase" id="RU000682"/>
    </source>
</evidence>
<evidence type="ECO:0000256" key="3">
    <source>
        <dbReference type="ARBA" id="ARBA00023155"/>
    </source>
</evidence>
<dbReference type="GO" id="GO:0005634">
    <property type="term" value="C:nucleus"/>
    <property type="evidence" value="ECO:0007669"/>
    <property type="project" value="UniProtKB-SubCell"/>
</dbReference>
<dbReference type="EMBL" id="CAJNYT010005462">
    <property type="protein sequence ID" value="CAF3745876.1"/>
    <property type="molecule type" value="Genomic_DNA"/>
</dbReference>
<dbReference type="Pfam" id="PF00046">
    <property type="entry name" value="Homeodomain"/>
    <property type="match status" value="1"/>
</dbReference>
<dbReference type="SUPFAM" id="SSF46689">
    <property type="entry name" value="Homeodomain-like"/>
    <property type="match status" value="1"/>
</dbReference>
<accession>A0A818Y3Y0</accession>
<dbReference type="GO" id="GO:0007417">
    <property type="term" value="P:central nervous system development"/>
    <property type="evidence" value="ECO:0007669"/>
    <property type="project" value="TreeGrafter"/>
</dbReference>
<feature type="domain" description="Homeobox" evidence="6">
    <location>
        <begin position="363"/>
        <end position="403"/>
    </location>
</feature>
<dbReference type="PANTHER" id="PTHR24339:SF67">
    <property type="entry name" value="GNOT1 HOMEODOMAIN PROTEIN-RELATED"/>
    <property type="match status" value="1"/>
</dbReference>
<organism evidence="7 8">
    <name type="scientific">Rotaria socialis</name>
    <dbReference type="NCBI Taxonomy" id="392032"/>
    <lineage>
        <taxon>Eukaryota</taxon>
        <taxon>Metazoa</taxon>
        <taxon>Spiralia</taxon>
        <taxon>Gnathifera</taxon>
        <taxon>Rotifera</taxon>
        <taxon>Eurotatoria</taxon>
        <taxon>Bdelloidea</taxon>
        <taxon>Philodinida</taxon>
        <taxon>Philodinidae</taxon>
        <taxon>Rotaria</taxon>
    </lineage>
</organism>
<dbReference type="PANTHER" id="PTHR24339">
    <property type="entry name" value="HOMEOBOX PROTEIN EMX-RELATED"/>
    <property type="match status" value="1"/>
</dbReference>
<dbReference type="InterPro" id="IPR050877">
    <property type="entry name" value="EMX-VAX-Noto_Homeobox_TFs"/>
</dbReference>
<reference evidence="7" key="1">
    <citation type="submission" date="2021-02" db="EMBL/GenBank/DDBJ databases">
        <authorList>
            <person name="Nowell W R."/>
        </authorList>
    </citation>
    <scope>NUCLEOTIDE SEQUENCE</scope>
</reference>
<dbReference type="CDD" id="cd00086">
    <property type="entry name" value="homeodomain"/>
    <property type="match status" value="1"/>
</dbReference>
<dbReference type="Gene3D" id="1.10.10.60">
    <property type="entry name" value="Homeodomain-like"/>
    <property type="match status" value="1"/>
</dbReference>
<evidence type="ECO:0000313" key="8">
    <source>
        <dbReference type="Proteomes" id="UP000663872"/>
    </source>
</evidence>
<evidence type="ECO:0000259" key="6">
    <source>
        <dbReference type="Pfam" id="PF00046"/>
    </source>
</evidence>
<proteinExistence type="predicted"/>
<evidence type="ECO:0000313" key="7">
    <source>
        <dbReference type="EMBL" id="CAF3745876.1"/>
    </source>
</evidence>
<evidence type="ECO:0000256" key="2">
    <source>
        <dbReference type="ARBA" id="ARBA00023125"/>
    </source>
</evidence>
<sequence>MVSTDSIDQNTDCERKAAYMITDSGIKATKTHRPCYKDFSPFDLYKLLENVQNGLHPITGYRLLFPTRNNDLANTQSITDSLIFYPINTNDPNSRTLVNNGIKSRNSTTLYERSISVTNVSETTTNDLTSNIIKNRHHYQIVIRKKIDELLIYIVKLKQKKLARVCVKFQDRLQRDMTAEIELDEAPNSIAKELLELGLIHKDEFDEIRIKLQIRTAAANVITNNTVINVDTLRTIITKLLRMCKITNMDVNEVVTLETGTGGAAGGVNCDNINQVVDGIYRDRELRRQILEFFATYNQIPNLSYNEDTEDDHTSFRTPPISHYALLNQLQTLDMTTTNNNNNDLAYSRHEVNHKNKLKHICTIFAHEQLERLESEFDKQQYIVGNERFYLATTLCLTEALVKRIQRLTGGIIGGFRSSLHQLQG</sequence>
<protein>
    <recommendedName>
        <fullName evidence="6">Homeobox domain-containing protein</fullName>
    </recommendedName>
</protein>
<evidence type="ECO:0000256" key="1">
    <source>
        <dbReference type="ARBA" id="ARBA00004123"/>
    </source>
</evidence>
<keyword evidence="2 5" id="KW-0238">DNA-binding</keyword>
<dbReference type="GO" id="GO:0000978">
    <property type="term" value="F:RNA polymerase II cis-regulatory region sequence-specific DNA binding"/>
    <property type="evidence" value="ECO:0007669"/>
    <property type="project" value="TreeGrafter"/>
</dbReference>
<dbReference type="AlphaFoldDB" id="A0A818Y3Y0"/>
<dbReference type="GO" id="GO:0030182">
    <property type="term" value="P:neuron differentiation"/>
    <property type="evidence" value="ECO:0007669"/>
    <property type="project" value="TreeGrafter"/>
</dbReference>
<name>A0A818Y3Y0_9BILA</name>
<gene>
    <name evidence="7" type="ORF">GRG538_LOCUS31116</name>
</gene>
<comment type="subcellular location">
    <subcellularLocation>
        <location evidence="1 5">Nucleus</location>
    </subcellularLocation>
</comment>
<dbReference type="GO" id="GO:0000981">
    <property type="term" value="F:DNA-binding transcription factor activity, RNA polymerase II-specific"/>
    <property type="evidence" value="ECO:0007669"/>
    <property type="project" value="TreeGrafter"/>
</dbReference>
<dbReference type="Proteomes" id="UP000663872">
    <property type="component" value="Unassembled WGS sequence"/>
</dbReference>
<dbReference type="InterPro" id="IPR009057">
    <property type="entry name" value="Homeodomain-like_sf"/>
</dbReference>